<proteinExistence type="inferred from homology"/>
<feature type="domain" description="RNA polymerase sigma-70 region 2" evidence="5">
    <location>
        <begin position="25"/>
        <end position="90"/>
    </location>
</feature>
<feature type="domain" description="RNA polymerase sigma factor 70 region 4 type 2" evidence="6">
    <location>
        <begin position="125"/>
        <end position="175"/>
    </location>
</feature>
<dbReference type="GO" id="GO:0016987">
    <property type="term" value="F:sigma factor activity"/>
    <property type="evidence" value="ECO:0007669"/>
    <property type="project" value="UniProtKB-KW"/>
</dbReference>
<dbReference type="OrthoDB" id="9784272at2"/>
<dbReference type="InterPro" id="IPR013324">
    <property type="entry name" value="RNA_pol_sigma_r3/r4-like"/>
</dbReference>
<dbReference type="NCBIfam" id="TIGR02937">
    <property type="entry name" value="sigma70-ECF"/>
    <property type="match status" value="1"/>
</dbReference>
<dbReference type="Gene3D" id="1.10.10.10">
    <property type="entry name" value="Winged helix-like DNA-binding domain superfamily/Winged helix DNA-binding domain"/>
    <property type="match status" value="1"/>
</dbReference>
<evidence type="ECO:0000259" key="5">
    <source>
        <dbReference type="Pfam" id="PF04542"/>
    </source>
</evidence>
<keyword evidence="3" id="KW-0731">Sigma factor</keyword>
<dbReference type="PANTHER" id="PTHR43133:SF62">
    <property type="entry name" value="RNA POLYMERASE SIGMA FACTOR SIGZ"/>
    <property type="match status" value="1"/>
</dbReference>
<sequence length="184" mass="21205">MLSNQTDTEIFQALRSGNLLALGILYERYGEVVYRVALRMLGNAQEAEDLTQEVFLYLWGGGTYDSKRGSMLVFLTTLTRSKAIDRHRQIRAQWQRIQRWFHSFPPESGSTLMEKVALKEISCRVREALAELPANQQQVLEMAYYDGLSQSEISEKLNMPIGTVKTYKRKGLLKLREILQDLVE</sequence>
<evidence type="ECO:0000256" key="4">
    <source>
        <dbReference type="ARBA" id="ARBA00023163"/>
    </source>
</evidence>
<dbReference type="InterPro" id="IPR013325">
    <property type="entry name" value="RNA_pol_sigma_r2"/>
</dbReference>
<dbReference type="InterPro" id="IPR013249">
    <property type="entry name" value="RNA_pol_sigma70_r4_t2"/>
</dbReference>
<dbReference type="Gene3D" id="1.10.1740.10">
    <property type="match status" value="1"/>
</dbReference>
<evidence type="ECO:0000313" key="7">
    <source>
        <dbReference type="EMBL" id="OKH17525.1"/>
    </source>
</evidence>
<dbReference type="RefSeq" id="WP_073601792.1">
    <property type="nucleotide sequence ID" value="NZ_MRCB01000063.1"/>
</dbReference>
<dbReference type="EMBL" id="MRCB01000063">
    <property type="protein sequence ID" value="OKH17525.1"/>
    <property type="molecule type" value="Genomic_DNA"/>
</dbReference>
<protein>
    <submittedName>
        <fullName evidence="7">RNA polymerase subunit sigma</fullName>
    </submittedName>
</protein>
<dbReference type="NCBIfam" id="NF009172">
    <property type="entry name" value="PRK12519.1"/>
    <property type="match status" value="1"/>
</dbReference>
<dbReference type="SUPFAM" id="SSF88659">
    <property type="entry name" value="Sigma3 and sigma4 domains of RNA polymerase sigma factors"/>
    <property type="match status" value="1"/>
</dbReference>
<accession>A0A1U7H6U2</accession>
<dbReference type="GO" id="GO:0006352">
    <property type="term" value="P:DNA-templated transcription initiation"/>
    <property type="evidence" value="ECO:0007669"/>
    <property type="project" value="InterPro"/>
</dbReference>
<reference evidence="7 8" key="1">
    <citation type="submission" date="2016-11" db="EMBL/GenBank/DDBJ databases">
        <title>Draft Genome Sequences of Nine Cyanobacterial Strains from Diverse Habitats.</title>
        <authorList>
            <person name="Zhu T."/>
            <person name="Hou S."/>
            <person name="Lu X."/>
            <person name="Hess W.R."/>
        </authorList>
    </citation>
    <scope>NUCLEOTIDE SEQUENCE [LARGE SCALE GENOMIC DNA]</scope>
    <source>
        <strain evidence="7 8">NIES-593</strain>
    </source>
</reference>
<evidence type="ECO:0000256" key="3">
    <source>
        <dbReference type="ARBA" id="ARBA00023082"/>
    </source>
</evidence>
<dbReference type="SUPFAM" id="SSF88946">
    <property type="entry name" value="Sigma2 domain of RNA polymerase sigma factors"/>
    <property type="match status" value="1"/>
</dbReference>
<dbReference type="STRING" id="1921803.NIES593_23025"/>
<comment type="caution">
    <text evidence="7">The sequence shown here is derived from an EMBL/GenBank/DDBJ whole genome shotgun (WGS) entry which is preliminary data.</text>
</comment>
<keyword evidence="8" id="KW-1185">Reference proteome</keyword>
<evidence type="ECO:0000259" key="6">
    <source>
        <dbReference type="Pfam" id="PF08281"/>
    </source>
</evidence>
<organism evidence="7 8">
    <name type="scientific">Hydrococcus rivularis NIES-593</name>
    <dbReference type="NCBI Taxonomy" id="1921803"/>
    <lineage>
        <taxon>Bacteria</taxon>
        <taxon>Bacillati</taxon>
        <taxon>Cyanobacteriota</taxon>
        <taxon>Cyanophyceae</taxon>
        <taxon>Pleurocapsales</taxon>
        <taxon>Hydrococcaceae</taxon>
        <taxon>Hydrococcus</taxon>
    </lineage>
</organism>
<evidence type="ECO:0000313" key="8">
    <source>
        <dbReference type="Proteomes" id="UP000186868"/>
    </source>
</evidence>
<name>A0A1U7H6U2_9CYAN</name>
<dbReference type="PANTHER" id="PTHR43133">
    <property type="entry name" value="RNA POLYMERASE ECF-TYPE SIGMA FACTO"/>
    <property type="match status" value="1"/>
</dbReference>
<dbReference type="GO" id="GO:0003677">
    <property type="term" value="F:DNA binding"/>
    <property type="evidence" value="ECO:0007669"/>
    <property type="project" value="InterPro"/>
</dbReference>
<dbReference type="InterPro" id="IPR014284">
    <property type="entry name" value="RNA_pol_sigma-70_dom"/>
</dbReference>
<dbReference type="AlphaFoldDB" id="A0A1U7H6U2"/>
<dbReference type="CDD" id="cd06171">
    <property type="entry name" value="Sigma70_r4"/>
    <property type="match status" value="1"/>
</dbReference>
<dbReference type="Pfam" id="PF04542">
    <property type="entry name" value="Sigma70_r2"/>
    <property type="match status" value="1"/>
</dbReference>
<dbReference type="Proteomes" id="UP000186868">
    <property type="component" value="Unassembled WGS sequence"/>
</dbReference>
<dbReference type="InterPro" id="IPR039425">
    <property type="entry name" value="RNA_pol_sigma-70-like"/>
</dbReference>
<evidence type="ECO:0000256" key="1">
    <source>
        <dbReference type="ARBA" id="ARBA00010641"/>
    </source>
</evidence>
<keyword evidence="2" id="KW-0805">Transcription regulation</keyword>
<keyword evidence="4" id="KW-0804">Transcription</keyword>
<dbReference type="InterPro" id="IPR036388">
    <property type="entry name" value="WH-like_DNA-bd_sf"/>
</dbReference>
<gene>
    <name evidence="7" type="ORF">NIES593_23025</name>
</gene>
<dbReference type="Pfam" id="PF08281">
    <property type="entry name" value="Sigma70_r4_2"/>
    <property type="match status" value="1"/>
</dbReference>
<evidence type="ECO:0000256" key="2">
    <source>
        <dbReference type="ARBA" id="ARBA00023015"/>
    </source>
</evidence>
<dbReference type="InterPro" id="IPR007627">
    <property type="entry name" value="RNA_pol_sigma70_r2"/>
</dbReference>
<comment type="similarity">
    <text evidence="1">Belongs to the sigma-70 factor family. ECF subfamily.</text>
</comment>